<dbReference type="SUPFAM" id="SSF54593">
    <property type="entry name" value="Glyoxalase/Bleomycin resistance protein/Dihydroxybiphenyl dioxygenase"/>
    <property type="match status" value="1"/>
</dbReference>
<dbReference type="AlphaFoldDB" id="A0A1H2KSG0"/>
<organism evidence="2 3">
    <name type="scientific">Jiangella alkaliphila</name>
    <dbReference type="NCBI Taxonomy" id="419479"/>
    <lineage>
        <taxon>Bacteria</taxon>
        <taxon>Bacillati</taxon>
        <taxon>Actinomycetota</taxon>
        <taxon>Actinomycetes</taxon>
        <taxon>Jiangellales</taxon>
        <taxon>Jiangellaceae</taxon>
        <taxon>Jiangella</taxon>
    </lineage>
</organism>
<evidence type="ECO:0000259" key="1">
    <source>
        <dbReference type="PROSITE" id="PS51819"/>
    </source>
</evidence>
<proteinExistence type="predicted"/>
<dbReference type="PROSITE" id="PS51819">
    <property type="entry name" value="VOC"/>
    <property type="match status" value="1"/>
</dbReference>
<dbReference type="InterPro" id="IPR041581">
    <property type="entry name" value="Glyoxalase_6"/>
</dbReference>
<dbReference type="STRING" id="419479.SAMN04488563_4208"/>
<name>A0A1H2KSG0_9ACTN</name>
<dbReference type="InterPro" id="IPR029068">
    <property type="entry name" value="Glyas_Bleomycin-R_OHBP_Dase"/>
</dbReference>
<gene>
    <name evidence="2" type="ORF">SAMN04488563_4208</name>
</gene>
<dbReference type="Proteomes" id="UP000182977">
    <property type="component" value="Chromosome I"/>
</dbReference>
<dbReference type="InterPro" id="IPR037523">
    <property type="entry name" value="VOC_core"/>
</dbReference>
<keyword evidence="3" id="KW-1185">Reference proteome</keyword>
<evidence type="ECO:0000313" key="2">
    <source>
        <dbReference type="EMBL" id="SDU71582.1"/>
    </source>
</evidence>
<accession>A0A1H2KSG0</accession>
<dbReference type="OrthoDB" id="9795306at2"/>
<dbReference type="Pfam" id="PF18029">
    <property type="entry name" value="Glyoxalase_6"/>
    <property type="match status" value="1"/>
</dbReference>
<reference evidence="3" key="1">
    <citation type="submission" date="2016-10" db="EMBL/GenBank/DDBJ databases">
        <authorList>
            <person name="Varghese N."/>
            <person name="Submissions S."/>
        </authorList>
    </citation>
    <scope>NUCLEOTIDE SEQUENCE [LARGE SCALE GENOMIC DNA]</scope>
    <source>
        <strain evidence="3">DSM 45079</strain>
    </source>
</reference>
<sequence>MTHDPVISVMLAVPDAGAAARWYATALGAVELWNLGSVVGLSVGGAPFFLGEPENNGWDTPATAGTRTVRVEVFVDDPDGFVRRAVAAGASGDLDPVRDHQMPWGVHRQGGFVDPFGHLWLVGDRSPLTARGVPAEDGPRQPETS</sequence>
<dbReference type="RefSeq" id="WP_046768487.1">
    <property type="nucleotide sequence ID" value="NZ_KQ061226.1"/>
</dbReference>
<protein>
    <submittedName>
        <fullName evidence="2">Uncharacterized conserved protein PhnB, glyoxalase superfamily</fullName>
    </submittedName>
</protein>
<dbReference type="Gene3D" id="3.10.180.10">
    <property type="entry name" value="2,3-Dihydroxybiphenyl 1,2-Dioxygenase, domain 1"/>
    <property type="match status" value="1"/>
</dbReference>
<feature type="domain" description="VOC" evidence="1">
    <location>
        <begin position="5"/>
        <end position="125"/>
    </location>
</feature>
<dbReference type="EMBL" id="LT629791">
    <property type="protein sequence ID" value="SDU71582.1"/>
    <property type="molecule type" value="Genomic_DNA"/>
</dbReference>
<evidence type="ECO:0000313" key="3">
    <source>
        <dbReference type="Proteomes" id="UP000182977"/>
    </source>
</evidence>